<name>A0A6S7K0Z5_PARCT</name>
<evidence type="ECO:0000313" key="1">
    <source>
        <dbReference type="EMBL" id="CAB4035350.1"/>
    </source>
</evidence>
<dbReference type="Pfam" id="PF00078">
    <property type="entry name" value="RVT_1"/>
    <property type="match status" value="1"/>
</dbReference>
<dbReference type="AlphaFoldDB" id="A0A6S7K0Z5"/>
<dbReference type="Proteomes" id="UP001152795">
    <property type="component" value="Unassembled WGS sequence"/>
</dbReference>
<keyword evidence="2" id="KW-1185">Reference proteome</keyword>
<organism evidence="1 2">
    <name type="scientific">Paramuricea clavata</name>
    <name type="common">Red gorgonian</name>
    <name type="synonym">Violescent sea-whip</name>
    <dbReference type="NCBI Taxonomy" id="317549"/>
    <lineage>
        <taxon>Eukaryota</taxon>
        <taxon>Metazoa</taxon>
        <taxon>Cnidaria</taxon>
        <taxon>Anthozoa</taxon>
        <taxon>Octocorallia</taxon>
        <taxon>Malacalcyonacea</taxon>
        <taxon>Plexauridae</taxon>
        <taxon>Paramuricea</taxon>
    </lineage>
</organism>
<protein>
    <submittedName>
        <fullName evidence="1">Uncharacterized protein</fullName>
    </submittedName>
</protein>
<dbReference type="InterPro" id="IPR000477">
    <property type="entry name" value="RT_dom"/>
</dbReference>
<dbReference type="SUPFAM" id="SSF56672">
    <property type="entry name" value="DNA/RNA polymerases"/>
    <property type="match status" value="1"/>
</dbReference>
<feature type="non-terminal residue" evidence="1">
    <location>
        <position position="288"/>
    </location>
</feature>
<accession>A0A6S7K0Z5</accession>
<comment type="caution">
    <text evidence="1">The sequence shown here is derived from an EMBL/GenBank/DDBJ whole genome shotgun (WGS) entry which is preliminary data.</text>
</comment>
<dbReference type="EMBL" id="CACRXK020020967">
    <property type="protein sequence ID" value="CAB4035350.1"/>
    <property type="molecule type" value="Genomic_DNA"/>
</dbReference>
<sequence length="288" mass="32485">IFCQVMKLVLKGLGNLDAAEEIAPSLAAIFNASINLGIFPDDFKIAIISPIHKSDSKLICDNYRPISVLSCVAKIFEKLISEQLNTYLESNGLLIEQQAGFRRKHSTQTSLLRTTNQWLLNMDRGCLNGVIFLDLKKAFDCVDHKILTTKMDYYGIRGRDLAWFQSYLTNRIQICKVDQITSNERTVKCGIPQGSNLGPLLFLLYINDLPNCLSLSSASMFADDTNISTQGKTDTEIQERLNTDLENVHQWLTSNKLTLNKNKKKTEYMIVGSRQRISNISTDPIVKL</sequence>
<dbReference type="InterPro" id="IPR043502">
    <property type="entry name" value="DNA/RNA_pol_sf"/>
</dbReference>
<reference evidence="1" key="1">
    <citation type="submission" date="2020-04" db="EMBL/GenBank/DDBJ databases">
        <authorList>
            <person name="Alioto T."/>
            <person name="Alioto T."/>
            <person name="Gomez Garrido J."/>
        </authorList>
    </citation>
    <scope>NUCLEOTIDE SEQUENCE</scope>
    <source>
        <strain evidence="1">A484AB</strain>
    </source>
</reference>
<dbReference type="PANTHER" id="PTHR33332">
    <property type="entry name" value="REVERSE TRANSCRIPTASE DOMAIN-CONTAINING PROTEIN"/>
    <property type="match status" value="1"/>
</dbReference>
<gene>
    <name evidence="1" type="ORF">PACLA_8A069925</name>
</gene>
<feature type="non-terminal residue" evidence="1">
    <location>
        <position position="1"/>
    </location>
</feature>
<dbReference type="PROSITE" id="PS50878">
    <property type="entry name" value="RT_POL"/>
    <property type="match status" value="1"/>
</dbReference>
<dbReference type="OrthoDB" id="414730at2759"/>
<evidence type="ECO:0000313" key="2">
    <source>
        <dbReference type="Proteomes" id="UP001152795"/>
    </source>
</evidence>
<dbReference type="CDD" id="cd01650">
    <property type="entry name" value="RT_nLTR_like"/>
    <property type="match status" value="1"/>
</dbReference>
<proteinExistence type="predicted"/>